<dbReference type="PROSITE" id="PS51698">
    <property type="entry name" value="U_BOX"/>
    <property type="match status" value="1"/>
</dbReference>
<dbReference type="AlphaFoldDB" id="A0AAV9FCD2"/>
<keyword evidence="8" id="KW-1185">Reference proteome</keyword>
<dbReference type="InterPro" id="IPR058678">
    <property type="entry name" value="ARM_PUB"/>
</dbReference>
<evidence type="ECO:0000256" key="2">
    <source>
        <dbReference type="ARBA" id="ARBA00004906"/>
    </source>
</evidence>
<dbReference type="GO" id="GO:0016567">
    <property type="term" value="P:protein ubiquitination"/>
    <property type="evidence" value="ECO:0007669"/>
    <property type="project" value="UniProtKB-UniRule"/>
</dbReference>
<dbReference type="SUPFAM" id="SSF57850">
    <property type="entry name" value="RING/U-box"/>
    <property type="match status" value="1"/>
</dbReference>
<dbReference type="GO" id="GO:0061630">
    <property type="term" value="F:ubiquitin protein ligase activity"/>
    <property type="evidence" value="ECO:0007669"/>
    <property type="project" value="UniProtKB-UniRule"/>
</dbReference>
<keyword evidence="4 5" id="KW-0833">Ubl conjugation pathway</keyword>
<comment type="caution">
    <text evidence="7">The sequence shown here is derived from an EMBL/GenBank/DDBJ whole genome shotgun (WGS) entry which is preliminary data.</text>
</comment>
<comment type="pathway">
    <text evidence="2 5">Protein modification; protein ubiquitination.</text>
</comment>
<dbReference type="SUPFAM" id="SSF48371">
    <property type="entry name" value="ARM repeat"/>
    <property type="match status" value="1"/>
</dbReference>
<keyword evidence="3 5" id="KW-0808">Transferase</keyword>
<accession>A0AAV9FCD2</accession>
<sequence length="390" mass="42559">MDGTEVPHYFLCPISLQLMKDPVTAPTGITYDRRSIERWLSSNQTTTCPVTNGPIKSPSDLTPNHTLRRLIQTWCTTQTLNPAPTISHQNHTSSSDLSKLLNNLHIPELVHETLHALYEFASTGEANRRLLEESGVVEAILDAGVVEDAVDVLHVVWTSPGAPVVHDYAPVESLTRAMRANAGADRARAMSVLRIALESATARVVEQLKPELFAQVVRVIRERPFSARATKDALRVLMVACAAGSMNRLKAVEAGAVEAVIEVEFENGGERRVTELTMGVLSRFCGCADGRERVAGHGAGIATVAKRILRVSAGVDELGVGILCALCRFSGSEMVVGEMVRVGAVAKLCMVLQAECERRVKEKARWALKWNSNAWKNSPCIAVYLLSRYP</sequence>
<evidence type="ECO:0000256" key="3">
    <source>
        <dbReference type="ARBA" id="ARBA00022679"/>
    </source>
</evidence>
<evidence type="ECO:0000256" key="4">
    <source>
        <dbReference type="ARBA" id="ARBA00022786"/>
    </source>
</evidence>
<reference evidence="7" key="2">
    <citation type="submission" date="2023-06" db="EMBL/GenBank/DDBJ databases">
        <authorList>
            <person name="Ma L."/>
            <person name="Liu K.-W."/>
            <person name="Li Z."/>
            <person name="Hsiao Y.-Y."/>
            <person name="Qi Y."/>
            <person name="Fu T."/>
            <person name="Tang G."/>
            <person name="Zhang D."/>
            <person name="Sun W.-H."/>
            <person name="Liu D.-K."/>
            <person name="Li Y."/>
            <person name="Chen G.-Z."/>
            <person name="Liu X.-D."/>
            <person name="Liao X.-Y."/>
            <person name="Jiang Y.-T."/>
            <person name="Yu X."/>
            <person name="Hao Y."/>
            <person name="Huang J."/>
            <person name="Zhao X.-W."/>
            <person name="Ke S."/>
            <person name="Chen Y.-Y."/>
            <person name="Wu W.-L."/>
            <person name="Hsu J.-L."/>
            <person name="Lin Y.-F."/>
            <person name="Huang M.-D."/>
            <person name="Li C.-Y."/>
            <person name="Huang L."/>
            <person name="Wang Z.-W."/>
            <person name="Zhao X."/>
            <person name="Zhong W.-Y."/>
            <person name="Peng D.-H."/>
            <person name="Ahmad S."/>
            <person name="Lan S."/>
            <person name="Zhang J.-S."/>
            <person name="Tsai W.-C."/>
            <person name="Van De Peer Y."/>
            <person name="Liu Z.-J."/>
        </authorList>
    </citation>
    <scope>NUCLEOTIDE SEQUENCE</scope>
    <source>
        <strain evidence="7">CP</strain>
        <tissue evidence="7">Leaves</tissue>
    </source>
</reference>
<name>A0AAV9FCD2_ACOCL</name>
<gene>
    <name evidence="7" type="primary">PUB23</name>
    <name evidence="7" type="ORF">QJS10_CPA02g00436</name>
</gene>
<dbReference type="InterPro" id="IPR045185">
    <property type="entry name" value="PUB22/23/24-like"/>
</dbReference>
<dbReference type="EC" id="2.3.2.27" evidence="5"/>
<evidence type="ECO:0000313" key="7">
    <source>
        <dbReference type="EMBL" id="KAK1323616.1"/>
    </source>
</evidence>
<dbReference type="PANTHER" id="PTHR22849">
    <property type="entry name" value="WDSAM1 PROTEIN"/>
    <property type="match status" value="1"/>
</dbReference>
<evidence type="ECO:0000313" key="8">
    <source>
        <dbReference type="Proteomes" id="UP001180020"/>
    </source>
</evidence>
<dbReference type="CDD" id="cd16655">
    <property type="entry name" value="RING-Ubox_WDSUB1-like"/>
    <property type="match status" value="1"/>
</dbReference>
<protein>
    <recommendedName>
        <fullName evidence="5 6">U-box domain-containing protein</fullName>
        <ecNumber evidence="5">2.3.2.27</ecNumber>
    </recommendedName>
    <alternativeName>
        <fullName evidence="5">RING-type E3 ubiquitin transferase PUB</fullName>
    </alternativeName>
</protein>
<dbReference type="FunFam" id="3.30.40.10:FF:000442">
    <property type="entry name" value="RING-type E3 ubiquitin transferase"/>
    <property type="match status" value="1"/>
</dbReference>
<evidence type="ECO:0000259" key="6">
    <source>
        <dbReference type="PROSITE" id="PS51698"/>
    </source>
</evidence>
<proteinExistence type="predicted"/>
<dbReference type="PANTHER" id="PTHR22849:SF132">
    <property type="entry name" value="E3 UBIQUITIN-PROTEIN LIGASE PUB23"/>
    <property type="match status" value="1"/>
</dbReference>
<dbReference type="InterPro" id="IPR013083">
    <property type="entry name" value="Znf_RING/FYVE/PHD"/>
</dbReference>
<dbReference type="InterPro" id="IPR016024">
    <property type="entry name" value="ARM-type_fold"/>
</dbReference>
<dbReference type="Pfam" id="PF25598">
    <property type="entry name" value="ARM_PUB"/>
    <property type="match status" value="1"/>
</dbReference>
<evidence type="ECO:0000256" key="1">
    <source>
        <dbReference type="ARBA" id="ARBA00000900"/>
    </source>
</evidence>
<dbReference type="Gene3D" id="1.25.10.10">
    <property type="entry name" value="Leucine-rich Repeat Variant"/>
    <property type="match status" value="1"/>
</dbReference>
<organism evidence="7 8">
    <name type="scientific">Acorus calamus</name>
    <name type="common">Sweet flag</name>
    <dbReference type="NCBI Taxonomy" id="4465"/>
    <lineage>
        <taxon>Eukaryota</taxon>
        <taxon>Viridiplantae</taxon>
        <taxon>Streptophyta</taxon>
        <taxon>Embryophyta</taxon>
        <taxon>Tracheophyta</taxon>
        <taxon>Spermatophyta</taxon>
        <taxon>Magnoliopsida</taxon>
        <taxon>Liliopsida</taxon>
        <taxon>Acoraceae</taxon>
        <taxon>Acorus</taxon>
    </lineage>
</organism>
<dbReference type="SMART" id="SM00504">
    <property type="entry name" value="Ubox"/>
    <property type="match status" value="1"/>
</dbReference>
<feature type="domain" description="U-box" evidence="6">
    <location>
        <begin position="5"/>
        <end position="81"/>
    </location>
</feature>
<comment type="function">
    <text evidence="5">Functions as an E3 ubiquitin ligase.</text>
</comment>
<dbReference type="InterPro" id="IPR003613">
    <property type="entry name" value="Ubox_domain"/>
</dbReference>
<evidence type="ECO:0000256" key="5">
    <source>
        <dbReference type="RuleBase" id="RU369093"/>
    </source>
</evidence>
<dbReference type="EMBL" id="JAUJYO010000002">
    <property type="protein sequence ID" value="KAK1323616.1"/>
    <property type="molecule type" value="Genomic_DNA"/>
</dbReference>
<comment type="catalytic activity">
    <reaction evidence="1 5">
        <text>S-ubiquitinyl-[E2 ubiquitin-conjugating enzyme]-L-cysteine + [acceptor protein]-L-lysine = [E2 ubiquitin-conjugating enzyme]-L-cysteine + N(6)-ubiquitinyl-[acceptor protein]-L-lysine.</text>
        <dbReference type="EC" id="2.3.2.27"/>
    </reaction>
</comment>
<reference evidence="7" key="1">
    <citation type="journal article" date="2023" name="Nat. Commun.">
        <title>Diploid and tetraploid genomes of Acorus and the evolution of monocots.</title>
        <authorList>
            <person name="Ma L."/>
            <person name="Liu K.W."/>
            <person name="Li Z."/>
            <person name="Hsiao Y.Y."/>
            <person name="Qi Y."/>
            <person name="Fu T."/>
            <person name="Tang G.D."/>
            <person name="Zhang D."/>
            <person name="Sun W.H."/>
            <person name="Liu D.K."/>
            <person name="Li Y."/>
            <person name="Chen G.Z."/>
            <person name="Liu X.D."/>
            <person name="Liao X.Y."/>
            <person name="Jiang Y.T."/>
            <person name="Yu X."/>
            <person name="Hao Y."/>
            <person name="Huang J."/>
            <person name="Zhao X.W."/>
            <person name="Ke S."/>
            <person name="Chen Y.Y."/>
            <person name="Wu W.L."/>
            <person name="Hsu J.L."/>
            <person name="Lin Y.F."/>
            <person name="Huang M.D."/>
            <person name="Li C.Y."/>
            <person name="Huang L."/>
            <person name="Wang Z.W."/>
            <person name="Zhao X."/>
            <person name="Zhong W.Y."/>
            <person name="Peng D.H."/>
            <person name="Ahmad S."/>
            <person name="Lan S."/>
            <person name="Zhang J.S."/>
            <person name="Tsai W.C."/>
            <person name="Van de Peer Y."/>
            <person name="Liu Z.J."/>
        </authorList>
    </citation>
    <scope>NUCLEOTIDE SEQUENCE</scope>
    <source>
        <strain evidence="7">CP</strain>
    </source>
</reference>
<dbReference type="Pfam" id="PF04564">
    <property type="entry name" value="U-box"/>
    <property type="match status" value="1"/>
</dbReference>
<dbReference type="Gene3D" id="3.30.40.10">
    <property type="entry name" value="Zinc/RING finger domain, C3HC4 (zinc finger)"/>
    <property type="match status" value="1"/>
</dbReference>
<dbReference type="Proteomes" id="UP001180020">
    <property type="component" value="Unassembled WGS sequence"/>
</dbReference>
<dbReference type="InterPro" id="IPR011989">
    <property type="entry name" value="ARM-like"/>
</dbReference>